<sequence length="67" mass="7089">MALSDRSLLDEGCESTNVDDAMEAVRGKPGERKWGHPPKGSRGYGNQVKGSGGTHRKDPGGSTYSLV</sequence>
<feature type="region of interest" description="Disordered" evidence="1">
    <location>
        <begin position="1"/>
        <end position="67"/>
    </location>
</feature>
<dbReference type="EMBL" id="JBBNAG010000005">
    <property type="protein sequence ID" value="KAK9132588.1"/>
    <property type="molecule type" value="Genomic_DNA"/>
</dbReference>
<dbReference type="Proteomes" id="UP001419268">
    <property type="component" value="Unassembled WGS sequence"/>
</dbReference>
<protein>
    <submittedName>
        <fullName evidence="2">Uncharacterized protein</fullName>
    </submittedName>
</protein>
<evidence type="ECO:0000313" key="2">
    <source>
        <dbReference type="EMBL" id="KAK9132588.1"/>
    </source>
</evidence>
<evidence type="ECO:0000313" key="3">
    <source>
        <dbReference type="Proteomes" id="UP001419268"/>
    </source>
</evidence>
<dbReference type="AlphaFoldDB" id="A0AAP0JGD1"/>
<evidence type="ECO:0000256" key="1">
    <source>
        <dbReference type="SAM" id="MobiDB-lite"/>
    </source>
</evidence>
<organism evidence="2 3">
    <name type="scientific">Stephania cephalantha</name>
    <dbReference type="NCBI Taxonomy" id="152367"/>
    <lineage>
        <taxon>Eukaryota</taxon>
        <taxon>Viridiplantae</taxon>
        <taxon>Streptophyta</taxon>
        <taxon>Embryophyta</taxon>
        <taxon>Tracheophyta</taxon>
        <taxon>Spermatophyta</taxon>
        <taxon>Magnoliopsida</taxon>
        <taxon>Ranunculales</taxon>
        <taxon>Menispermaceae</taxon>
        <taxon>Menispermoideae</taxon>
        <taxon>Cissampelideae</taxon>
        <taxon>Stephania</taxon>
    </lineage>
</organism>
<proteinExistence type="predicted"/>
<comment type="caution">
    <text evidence="2">The sequence shown here is derived from an EMBL/GenBank/DDBJ whole genome shotgun (WGS) entry which is preliminary data.</text>
</comment>
<feature type="compositionally biased region" description="Basic and acidic residues" evidence="1">
    <location>
        <begin position="23"/>
        <end position="34"/>
    </location>
</feature>
<keyword evidence="3" id="KW-1185">Reference proteome</keyword>
<name>A0AAP0JGD1_9MAGN</name>
<reference evidence="2 3" key="1">
    <citation type="submission" date="2024-01" db="EMBL/GenBank/DDBJ databases">
        <title>Genome assemblies of Stephania.</title>
        <authorList>
            <person name="Yang L."/>
        </authorList>
    </citation>
    <scope>NUCLEOTIDE SEQUENCE [LARGE SCALE GENOMIC DNA]</scope>
    <source>
        <strain evidence="2">JXDWG</strain>
        <tissue evidence="2">Leaf</tissue>
    </source>
</reference>
<gene>
    <name evidence="2" type="ORF">Scep_012116</name>
</gene>
<accession>A0AAP0JGD1</accession>